<reference evidence="9" key="2">
    <citation type="journal article" date="2022" name="Microbiol. Resour. Announc.">
        <title>Whole-Genome Sequence of Entomortierella parvispora E1425, a Mucoromycotan Fungus Associated with Burkholderiaceae-Related Endosymbiotic Bacteria.</title>
        <authorList>
            <person name="Herlambang A."/>
            <person name="Guo Y."/>
            <person name="Takashima Y."/>
            <person name="Narisawa K."/>
            <person name="Ohta H."/>
            <person name="Nishizawa T."/>
        </authorList>
    </citation>
    <scope>NUCLEOTIDE SEQUENCE</scope>
    <source>
        <strain evidence="9">E1425</strain>
    </source>
</reference>
<feature type="domain" description="Endoplasmic reticulum vesicle transporter N-terminal" evidence="8">
    <location>
        <begin position="3"/>
        <end position="88"/>
    </location>
</feature>
<dbReference type="Pfam" id="PF13850">
    <property type="entry name" value="ERGIC_N"/>
    <property type="match status" value="1"/>
</dbReference>
<dbReference type="InterPro" id="IPR012936">
    <property type="entry name" value="Erv_C"/>
</dbReference>
<feature type="domain" description="Endoplasmic reticulum vesicle transporter C-terminal" evidence="7">
    <location>
        <begin position="137"/>
        <end position="302"/>
    </location>
</feature>
<dbReference type="GO" id="GO:0006890">
    <property type="term" value="P:retrograde vesicle-mediated transport, Golgi to endoplasmic reticulum"/>
    <property type="evidence" value="ECO:0007669"/>
    <property type="project" value="TreeGrafter"/>
</dbReference>
<proteinExistence type="inferred from homology"/>
<dbReference type="AlphaFoldDB" id="A0A9P3LXE7"/>
<feature type="transmembrane region" description="Helical" evidence="6">
    <location>
        <begin position="20"/>
        <end position="39"/>
    </location>
</feature>
<comment type="subcellular location">
    <subcellularLocation>
        <location evidence="1">Membrane</location>
        <topology evidence="1">Multi-pass membrane protein</topology>
    </subcellularLocation>
</comment>
<reference evidence="9" key="1">
    <citation type="submission" date="2021-11" db="EMBL/GenBank/DDBJ databases">
        <authorList>
            <person name="Herlambang A."/>
            <person name="Guo Y."/>
            <person name="Takashima Y."/>
            <person name="Nishizawa T."/>
        </authorList>
    </citation>
    <scope>NUCLEOTIDE SEQUENCE</scope>
    <source>
        <strain evidence="9">E1425</strain>
    </source>
</reference>
<keyword evidence="3 6" id="KW-0812">Transmembrane</keyword>
<evidence type="ECO:0000256" key="1">
    <source>
        <dbReference type="ARBA" id="ARBA00004141"/>
    </source>
</evidence>
<dbReference type="PANTHER" id="PTHR10984">
    <property type="entry name" value="ENDOPLASMIC RETICULUM-GOLGI INTERMEDIATE COMPARTMENT PROTEIN"/>
    <property type="match status" value="1"/>
</dbReference>
<evidence type="ECO:0000256" key="4">
    <source>
        <dbReference type="ARBA" id="ARBA00022989"/>
    </source>
</evidence>
<keyword evidence="5 6" id="KW-0472">Membrane</keyword>
<evidence type="ECO:0000256" key="5">
    <source>
        <dbReference type="ARBA" id="ARBA00023136"/>
    </source>
</evidence>
<dbReference type="GO" id="GO:0005783">
    <property type="term" value="C:endoplasmic reticulum"/>
    <property type="evidence" value="ECO:0007669"/>
    <property type="project" value="TreeGrafter"/>
</dbReference>
<dbReference type="Pfam" id="PF07970">
    <property type="entry name" value="COPIIcoated_ERV"/>
    <property type="match status" value="1"/>
</dbReference>
<evidence type="ECO:0000256" key="2">
    <source>
        <dbReference type="ARBA" id="ARBA00005648"/>
    </source>
</evidence>
<dbReference type="GO" id="GO:0006888">
    <property type="term" value="P:endoplasmic reticulum to Golgi vesicle-mediated transport"/>
    <property type="evidence" value="ECO:0007669"/>
    <property type="project" value="TreeGrafter"/>
</dbReference>
<comment type="caution">
    <text evidence="9">The sequence shown here is derived from an EMBL/GenBank/DDBJ whole genome shotgun (WGS) entry which is preliminary data.</text>
</comment>
<dbReference type="EMBL" id="BQFW01000008">
    <property type="protein sequence ID" value="GJJ74276.1"/>
    <property type="molecule type" value="Genomic_DNA"/>
</dbReference>
<dbReference type="InterPro" id="IPR039542">
    <property type="entry name" value="Erv_N"/>
</dbReference>
<dbReference type="PANTHER" id="PTHR10984:SF25">
    <property type="entry name" value="ENDOPLASMIC RETICULUM-GOLGI INTERMEDIATE COMPARTMENT PROTEIN 3"/>
    <property type="match status" value="1"/>
</dbReference>
<evidence type="ECO:0000313" key="10">
    <source>
        <dbReference type="Proteomes" id="UP000827284"/>
    </source>
</evidence>
<comment type="similarity">
    <text evidence="2">Belongs to the ERGIC family.</text>
</comment>
<feature type="transmembrane region" description="Helical" evidence="6">
    <location>
        <begin position="288"/>
        <end position="313"/>
    </location>
</feature>
<keyword evidence="4 6" id="KW-1133">Transmembrane helix</keyword>
<gene>
    <name evidence="9" type="ORF">EMPS_06634</name>
</gene>
<evidence type="ECO:0000313" key="9">
    <source>
        <dbReference type="EMBL" id="GJJ74276.1"/>
    </source>
</evidence>
<dbReference type="GO" id="GO:0016020">
    <property type="term" value="C:membrane"/>
    <property type="evidence" value="ECO:0007669"/>
    <property type="project" value="UniProtKB-SubCell"/>
</dbReference>
<keyword evidence="10" id="KW-1185">Reference proteome</keyword>
<dbReference type="Proteomes" id="UP000827284">
    <property type="component" value="Unassembled WGS sequence"/>
</dbReference>
<sequence>MQFKEFDAFPKVESGFVKRTGSGGILTLMVSAILCLLVIGEIRDYMSLRNDYSFLVDPLINHELQINLDITVAMPCDALSLDLRDIAEVQLRLSDQVEKIPTHFSLSSSEHSDHIRKQPLNVQKLIRAARKTAALEKASKSNEDHKACRIHGSFKANKLSGNLHITALGHGYYGAHADHSVMNMTHKIDELSFGDLYPNIVNPLDDSFELSKSSFEAFQYFLVVVPTIYVDRSGKSLLTNQYSVSEHRRTFGEHEGVPGLFFKYDFEPMTLRITEESSMSFGHLLVRLAGLIGGYFVTAGMIHKVLSAIYYTVKPEQPTLRRHNV</sequence>
<dbReference type="OrthoDB" id="5541786at2759"/>
<evidence type="ECO:0000259" key="7">
    <source>
        <dbReference type="Pfam" id="PF07970"/>
    </source>
</evidence>
<evidence type="ECO:0000256" key="3">
    <source>
        <dbReference type="ARBA" id="ARBA00022692"/>
    </source>
</evidence>
<name>A0A9P3LXE7_9FUNG</name>
<organism evidence="9 10">
    <name type="scientific">Entomortierella parvispora</name>
    <dbReference type="NCBI Taxonomy" id="205924"/>
    <lineage>
        <taxon>Eukaryota</taxon>
        <taxon>Fungi</taxon>
        <taxon>Fungi incertae sedis</taxon>
        <taxon>Mucoromycota</taxon>
        <taxon>Mortierellomycotina</taxon>
        <taxon>Mortierellomycetes</taxon>
        <taxon>Mortierellales</taxon>
        <taxon>Mortierellaceae</taxon>
        <taxon>Entomortierella</taxon>
    </lineage>
</organism>
<dbReference type="InterPro" id="IPR045888">
    <property type="entry name" value="Erv"/>
</dbReference>
<evidence type="ECO:0000256" key="6">
    <source>
        <dbReference type="SAM" id="Phobius"/>
    </source>
</evidence>
<evidence type="ECO:0000259" key="8">
    <source>
        <dbReference type="Pfam" id="PF13850"/>
    </source>
</evidence>
<protein>
    <submittedName>
        <fullName evidence="9">Endoplasmic reticulum-Golgi intermediate compartment protein 2</fullName>
    </submittedName>
</protein>
<dbReference type="GO" id="GO:0030134">
    <property type="term" value="C:COPII-coated ER to Golgi transport vesicle"/>
    <property type="evidence" value="ECO:0007669"/>
    <property type="project" value="TreeGrafter"/>
</dbReference>
<accession>A0A9P3LXE7</accession>